<evidence type="ECO:0000313" key="4">
    <source>
        <dbReference type="EMBL" id="SVC24937.1"/>
    </source>
</evidence>
<dbReference type="Gene3D" id="3.40.50.300">
    <property type="entry name" value="P-loop containing nucleotide triphosphate hydrolases"/>
    <property type="match status" value="1"/>
</dbReference>
<dbReference type="NCBIfam" id="TIGR00231">
    <property type="entry name" value="small_GTP"/>
    <property type="match status" value="1"/>
</dbReference>
<dbReference type="GO" id="GO:0003924">
    <property type="term" value="F:GTPase activity"/>
    <property type="evidence" value="ECO:0007669"/>
    <property type="project" value="InterPro"/>
</dbReference>
<sequence length="277" mass="30327">MQNFSSEKIRNVVIAGHGSVGKTTFTEAALFVTGATTRMGNVEEENTVSDYDEDEHQRKFSVNLSILPVEWNNHKINLIDTPGYADFVAEVSSGMAAADVALIVIDAIAGPEVGTDRAWDLAEQNELPRMILLNRMDRENANFETVISQLQEKWGTGVTPIQVPIGSESSFTGVVNLLSKTAFTGNANTTENIPEELQGEVDELSNELIEKIVENDEALMEKYFDDEELSEEELTKALKQGFCEGKIIPLVCAASSPQLGVHQVLETIINIAPSPLE</sequence>
<evidence type="ECO:0000259" key="3">
    <source>
        <dbReference type="PROSITE" id="PS51722"/>
    </source>
</evidence>
<keyword evidence="1" id="KW-0547">Nucleotide-binding</keyword>
<dbReference type="PRINTS" id="PR00315">
    <property type="entry name" value="ELONGATNFCT"/>
</dbReference>
<proteinExistence type="predicted"/>
<feature type="non-terminal residue" evidence="4">
    <location>
        <position position="277"/>
    </location>
</feature>
<dbReference type="InterPro" id="IPR005225">
    <property type="entry name" value="Small_GTP-bd"/>
</dbReference>
<accession>A0A382KPV2</accession>
<dbReference type="PANTHER" id="PTHR43261">
    <property type="entry name" value="TRANSLATION ELONGATION FACTOR G-RELATED"/>
    <property type="match status" value="1"/>
</dbReference>
<gene>
    <name evidence="4" type="ORF">METZ01_LOCUS277791</name>
</gene>
<dbReference type="EMBL" id="UINC01081261">
    <property type="protein sequence ID" value="SVC24937.1"/>
    <property type="molecule type" value="Genomic_DNA"/>
</dbReference>
<dbReference type="SUPFAM" id="SSF52540">
    <property type="entry name" value="P-loop containing nucleoside triphosphate hydrolases"/>
    <property type="match status" value="1"/>
</dbReference>
<evidence type="ECO:0000256" key="2">
    <source>
        <dbReference type="ARBA" id="ARBA00023134"/>
    </source>
</evidence>
<keyword evidence="2" id="KW-0342">GTP-binding</keyword>
<dbReference type="InterPro" id="IPR027417">
    <property type="entry name" value="P-loop_NTPase"/>
</dbReference>
<reference evidence="4" key="1">
    <citation type="submission" date="2018-05" db="EMBL/GenBank/DDBJ databases">
        <authorList>
            <person name="Lanie J.A."/>
            <person name="Ng W.-L."/>
            <person name="Kazmierczak K.M."/>
            <person name="Andrzejewski T.M."/>
            <person name="Davidsen T.M."/>
            <person name="Wayne K.J."/>
            <person name="Tettelin H."/>
            <person name="Glass J.I."/>
            <person name="Rusch D."/>
            <person name="Podicherti R."/>
            <person name="Tsui H.-C.T."/>
            <person name="Winkler M.E."/>
        </authorList>
    </citation>
    <scope>NUCLEOTIDE SEQUENCE</scope>
</reference>
<dbReference type="PROSITE" id="PS51722">
    <property type="entry name" value="G_TR_2"/>
    <property type="match status" value="1"/>
</dbReference>
<protein>
    <recommendedName>
        <fullName evidence="3">Tr-type G domain-containing protein</fullName>
    </recommendedName>
</protein>
<evidence type="ECO:0000256" key="1">
    <source>
        <dbReference type="ARBA" id="ARBA00022741"/>
    </source>
</evidence>
<feature type="domain" description="Tr-type G" evidence="3">
    <location>
        <begin position="7"/>
        <end position="209"/>
    </location>
</feature>
<dbReference type="CDD" id="cd04170">
    <property type="entry name" value="EF-G_bact"/>
    <property type="match status" value="1"/>
</dbReference>
<dbReference type="PANTHER" id="PTHR43261:SF6">
    <property type="entry name" value="ELONGATION FACTOR G-LIKE PROTEIN"/>
    <property type="match status" value="1"/>
</dbReference>
<dbReference type="GO" id="GO:0005525">
    <property type="term" value="F:GTP binding"/>
    <property type="evidence" value="ECO:0007669"/>
    <property type="project" value="UniProtKB-KW"/>
</dbReference>
<dbReference type="GO" id="GO:0032790">
    <property type="term" value="P:ribosome disassembly"/>
    <property type="evidence" value="ECO:0007669"/>
    <property type="project" value="TreeGrafter"/>
</dbReference>
<name>A0A382KPV2_9ZZZZ</name>
<dbReference type="Pfam" id="PF00009">
    <property type="entry name" value="GTP_EFTU"/>
    <property type="match status" value="1"/>
</dbReference>
<organism evidence="4">
    <name type="scientific">marine metagenome</name>
    <dbReference type="NCBI Taxonomy" id="408172"/>
    <lineage>
        <taxon>unclassified sequences</taxon>
        <taxon>metagenomes</taxon>
        <taxon>ecological metagenomes</taxon>
    </lineage>
</organism>
<dbReference type="InterPro" id="IPR000795">
    <property type="entry name" value="T_Tr_GTP-bd_dom"/>
</dbReference>
<dbReference type="AlphaFoldDB" id="A0A382KPV2"/>